<dbReference type="Proteomes" id="UP000013085">
    <property type="component" value="Unassembled WGS sequence"/>
</dbReference>
<dbReference type="HOGENOM" id="CLU_141477_0_0_9"/>
<dbReference type="InterPro" id="IPR014710">
    <property type="entry name" value="RmlC-like_jellyroll"/>
</dbReference>
<reference evidence="3 4" key="1">
    <citation type="submission" date="2013-01" db="EMBL/GenBank/DDBJ databases">
        <title>The Genome Sequence of Clostridium clostridioforme 90A8.</title>
        <authorList>
            <consortium name="The Broad Institute Genome Sequencing Platform"/>
            <person name="Earl A."/>
            <person name="Ward D."/>
            <person name="Feldgarden M."/>
            <person name="Gevers D."/>
            <person name="Courvalin P."/>
            <person name="Lambert T."/>
            <person name="Walker B."/>
            <person name="Young S.K."/>
            <person name="Zeng Q."/>
            <person name="Gargeya S."/>
            <person name="Fitzgerald M."/>
            <person name="Haas B."/>
            <person name="Abouelleil A."/>
            <person name="Alvarado L."/>
            <person name="Arachchi H.M."/>
            <person name="Berlin A.M."/>
            <person name="Chapman S.B."/>
            <person name="Dewar J."/>
            <person name="Goldberg J."/>
            <person name="Griggs A."/>
            <person name="Gujja S."/>
            <person name="Hansen M."/>
            <person name="Howarth C."/>
            <person name="Imamovic A."/>
            <person name="Larimer J."/>
            <person name="McCowan C."/>
            <person name="Murphy C."/>
            <person name="Neiman D."/>
            <person name="Pearson M."/>
            <person name="Priest M."/>
            <person name="Roberts A."/>
            <person name="Saif S."/>
            <person name="Shea T."/>
            <person name="Sisk P."/>
            <person name="Sykes S."/>
            <person name="Wortman J."/>
            <person name="Nusbaum C."/>
            <person name="Birren B."/>
        </authorList>
    </citation>
    <scope>NUCLEOTIDE SEQUENCE [LARGE SCALE GENOMIC DNA]</scope>
    <source>
        <strain evidence="3 4">90A8</strain>
    </source>
</reference>
<dbReference type="PATRIC" id="fig|999408.3.peg.5336"/>
<feature type="domain" description="Cupin type-2" evidence="2">
    <location>
        <begin position="40"/>
        <end position="107"/>
    </location>
</feature>
<dbReference type="EMBL" id="AGYR01000061">
    <property type="protein sequence ID" value="ENZ08440.1"/>
    <property type="molecule type" value="Genomic_DNA"/>
</dbReference>
<proteinExistence type="predicted"/>
<sequence>MEKVNIWDIEGTEFPAGRRTRVILGQNGAMEGSKFCQGYVVVYRGGGIPEHDHETVESYTILKGHGEMEVDGEKQPVKEGDCIFIPSNLKHSLYNTGEEELHMMFVYAPGIVVDHWAKEQSGEIK</sequence>
<dbReference type="InterPro" id="IPR013096">
    <property type="entry name" value="Cupin_2"/>
</dbReference>
<comment type="caution">
    <text evidence="3">The sequence shown here is derived from an EMBL/GenBank/DDBJ whole genome shotgun (WGS) entry which is preliminary data.</text>
</comment>
<gene>
    <name evidence="3" type="ORF">HMPREF1090_04954</name>
</gene>
<dbReference type="PANTHER" id="PTHR35848">
    <property type="entry name" value="OXALATE-BINDING PROTEIN"/>
    <property type="match status" value="1"/>
</dbReference>
<accession>A0A0E2H419</accession>
<dbReference type="Gene3D" id="2.60.120.10">
    <property type="entry name" value="Jelly Rolls"/>
    <property type="match status" value="1"/>
</dbReference>
<dbReference type="SUPFAM" id="SSF51182">
    <property type="entry name" value="RmlC-like cupins"/>
    <property type="match status" value="1"/>
</dbReference>
<dbReference type="PANTHER" id="PTHR35848:SF6">
    <property type="entry name" value="CUPIN TYPE-2 DOMAIN-CONTAINING PROTEIN"/>
    <property type="match status" value="1"/>
</dbReference>
<dbReference type="InterPro" id="IPR051610">
    <property type="entry name" value="GPI/OXD"/>
</dbReference>
<dbReference type="InterPro" id="IPR011051">
    <property type="entry name" value="RmlC_Cupin_sf"/>
</dbReference>
<dbReference type="GeneID" id="57962068"/>
<protein>
    <submittedName>
        <fullName evidence="3">Cupin</fullName>
    </submittedName>
</protein>
<evidence type="ECO:0000313" key="4">
    <source>
        <dbReference type="Proteomes" id="UP000013085"/>
    </source>
</evidence>
<organism evidence="3 4">
    <name type="scientific">[Clostridium] clostridioforme 90A8</name>
    <dbReference type="NCBI Taxonomy" id="999408"/>
    <lineage>
        <taxon>Bacteria</taxon>
        <taxon>Bacillati</taxon>
        <taxon>Bacillota</taxon>
        <taxon>Clostridia</taxon>
        <taxon>Lachnospirales</taxon>
        <taxon>Lachnospiraceae</taxon>
        <taxon>Enterocloster</taxon>
    </lineage>
</organism>
<dbReference type="Pfam" id="PF07883">
    <property type="entry name" value="Cupin_2"/>
    <property type="match status" value="1"/>
</dbReference>
<evidence type="ECO:0000313" key="3">
    <source>
        <dbReference type="EMBL" id="ENZ08440.1"/>
    </source>
</evidence>
<dbReference type="RefSeq" id="WP_002594522.1">
    <property type="nucleotide sequence ID" value="NZ_KB850990.1"/>
</dbReference>
<name>A0A0E2H419_9FIRM</name>
<evidence type="ECO:0000256" key="1">
    <source>
        <dbReference type="ARBA" id="ARBA00022723"/>
    </source>
</evidence>
<evidence type="ECO:0000259" key="2">
    <source>
        <dbReference type="Pfam" id="PF07883"/>
    </source>
</evidence>
<keyword evidence="1" id="KW-0479">Metal-binding</keyword>
<dbReference type="GO" id="GO:0046872">
    <property type="term" value="F:metal ion binding"/>
    <property type="evidence" value="ECO:0007669"/>
    <property type="project" value="UniProtKB-KW"/>
</dbReference>
<dbReference type="AlphaFoldDB" id="A0A0E2H419"/>